<dbReference type="Proteomes" id="UP001328733">
    <property type="component" value="Unassembled WGS sequence"/>
</dbReference>
<reference evidence="1 2" key="1">
    <citation type="submission" date="2024-01" db="EMBL/GenBank/DDBJ databases">
        <title>Genomic insights into the taxonomy and metabolism of the cyanobacterium Pannus brasiliensis CCIBt3594.</title>
        <authorList>
            <person name="Machado M."/>
            <person name="Botero N.B."/>
            <person name="Andreote A.P.D."/>
            <person name="Feitosa A.M.T."/>
            <person name="Popin R."/>
            <person name="Sivonen K."/>
            <person name="Fiore M.F."/>
        </authorList>
    </citation>
    <scope>NUCLEOTIDE SEQUENCE [LARGE SCALE GENOMIC DNA]</scope>
    <source>
        <strain evidence="1 2">CCIBt3594</strain>
    </source>
</reference>
<gene>
    <name evidence="1" type="ORF">V0288_10465</name>
</gene>
<comment type="caution">
    <text evidence="1">The sequence shown here is derived from an EMBL/GenBank/DDBJ whole genome shotgun (WGS) entry which is preliminary data.</text>
</comment>
<sequence>MQIEKRLKNYYKRWNIIFEEEESFLRFKNRLISILDRIVGEYLTKNPSVDRKFIEIVNYERANKPNVKKSRIISEKVPATLDRIVALPNRIDNVLGYKTITRETEKGFGDTKVYQSIDSSKNAHELALNLQILFWALEEKHEEINDSISKLITEIRKISILSPNVGFEIHQKGGQVIIYPCGDPFLDDAVINCTLSGLESYPKAAKPFEEALKIYQSGEISQYRNLLDNLRFSLEQLLRSILKNKRNLENQKDELLSWIGKKGLHDNICNLYEKLLSSYQNYQNNAVKHYEAFSPDEVEFMIYLTGIFIRLLLLLARSSNDSPE</sequence>
<protein>
    <submittedName>
        <fullName evidence="1">Uncharacterized protein</fullName>
    </submittedName>
</protein>
<keyword evidence="2" id="KW-1185">Reference proteome</keyword>
<proteinExistence type="predicted"/>
<organism evidence="1 2">
    <name type="scientific">Pannus brasiliensis CCIBt3594</name>
    <dbReference type="NCBI Taxonomy" id="1427578"/>
    <lineage>
        <taxon>Bacteria</taxon>
        <taxon>Bacillati</taxon>
        <taxon>Cyanobacteriota</taxon>
        <taxon>Cyanophyceae</taxon>
        <taxon>Oscillatoriophycideae</taxon>
        <taxon>Chroococcales</taxon>
        <taxon>Microcystaceae</taxon>
        <taxon>Pannus</taxon>
    </lineage>
</organism>
<dbReference type="RefSeq" id="WP_332865020.1">
    <property type="nucleotide sequence ID" value="NZ_JBAFSM010000016.1"/>
</dbReference>
<evidence type="ECO:0000313" key="2">
    <source>
        <dbReference type="Proteomes" id="UP001328733"/>
    </source>
</evidence>
<dbReference type="AlphaFoldDB" id="A0AAW9QU45"/>
<dbReference type="EMBL" id="JBAFSM010000016">
    <property type="protein sequence ID" value="MEG3437542.1"/>
    <property type="molecule type" value="Genomic_DNA"/>
</dbReference>
<accession>A0AAW9QU45</accession>
<name>A0AAW9QU45_9CHRO</name>
<evidence type="ECO:0000313" key="1">
    <source>
        <dbReference type="EMBL" id="MEG3437542.1"/>
    </source>
</evidence>